<dbReference type="Proteomes" id="UP000886469">
    <property type="component" value="Unassembled WGS sequence"/>
</dbReference>
<dbReference type="PANTHER" id="PTHR35400:SF1">
    <property type="entry name" value="SLR1083 PROTEIN"/>
    <property type="match status" value="1"/>
</dbReference>
<keyword evidence="3" id="KW-1185">Reference proteome</keyword>
<reference evidence="2" key="1">
    <citation type="submission" date="2019-03" db="EMBL/GenBank/DDBJ databases">
        <title>Metabolic reconstructions from genomes of highly enriched 'Candidatus Accumulibacter' and 'Candidatus Competibacter' bioreactor populations.</title>
        <authorList>
            <person name="Annavajhala M.K."/>
            <person name="Welles L."/>
            <person name="Abbas B."/>
            <person name="Sorokin D."/>
            <person name="Park H."/>
            <person name="Van Loosdrecht M."/>
            <person name="Chandran K."/>
        </authorList>
    </citation>
    <scope>NUCLEOTIDE SEQUENCE</scope>
    <source>
        <strain evidence="2">SBR_L</strain>
    </source>
</reference>
<evidence type="ECO:0000313" key="3">
    <source>
        <dbReference type="Proteomes" id="UP000886469"/>
    </source>
</evidence>
<organism evidence="2 3">
    <name type="scientific">Candidatus Accumulibacter contiguus</name>
    <dbReference type="NCBI Taxonomy" id="2954381"/>
    <lineage>
        <taxon>Bacteria</taxon>
        <taxon>Pseudomonadati</taxon>
        <taxon>Pseudomonadota</taxon>
        <taxon>Betaproteobacteria</taxon>
        <taxon>Candidatus Accumulibacter</taxon>
    </lineage>
</organism>
<feature type="domain" description="Putative restriction endonuclease" evidence="1">
    <location>
        <begin position="35"/>
        <end position="202"/>
    </location>
</feature>
<sequence>MPDYHLVCHRAWEPAMPTLRKIRERAAVPYHRWSVEEFHRMAQSGLLDETDRVELIDGELVDMAPIGSRHAFLVDRFAECLGSGPSASYMVRAQNPIVLDERSEPQPDIALVKRANYADRHPTAADVLLIVEVSDTTLEYDRDVKLALYARQGIPEVWLCDVKAGKLAVYREPIEGQYRLMHMPTNCETVAPLWVPGVWVALADVLA</sequence>
<keyword evidence="2" id="KW-0378">Hydrolase</keyword>
<accession>A0ABX1TCW3</accession>
<dbReference type="CDD" id="cd06260">
    <property type="entry name" value="DUF820-like"/>
    <property type="match status" value="1"/>
</dbReference>
<evidence type="ECO:0000313" key="2">
    <source>
        <dbReference type="EMBL" id="NMQ07522.1"/>
    </source>
</evidence>
<keyword evidence="2" id="KW-0255">Endonuclease</keyword>
<dbReference type="InterPro" id="IPR012296">
    <property type="entry name" value="Nuclease_put_TT1808"/>
</dbReference>
<dbReference type="SUPFAM" id="SSF52980">
    <property type="entry name" value="Restriction endonuclease-like"/>
    <property type="match status" value="1"/>
</dbReference>
<dbReference type="InterPro" id="IPR011335">
    <property type="entry name" value="Restrct_endonuc-II-like"/>
</dbReference>
<keyword evidence="2" id="KW-0540">Nuclease</keyword>
<comment type="caution">
    <text evidence="2">The sequence shown here is derived from an EMBL/GenBank/DDBJ whole genome shotgun (WGS) entry which is preliminary data.</text>
</comment>
<protein>
    <submittedName>
        <fullName evidence="2">Uma2 family endonuclease</fullName>
    </submittedName>
</protein>
<dbReference type="Gene3D" id="3.90.1570.10">
    <property type="entry name" value="tt1808, chain A"/>
    <property type="match status" value="1"/>
</dbReference>
<dbReference type="InterPro" id="IPR008538">
    <property type="entry name" value="Uma2"/>
</dbReference>
<name>A0ABX1TCW3_9PROT</name>
<dbReference type="PANTHER" id="PTHR35400">
    <property type="entry name" value="SLR1083 PROTEIN"/>
    <property type="match status" value="1"/>
</dbReference>
<evidence type="ECO:0000259" key="1">
    <source>
        <dbReference type="Pfam" id="PF05685"/>
    </source>
</evidence>
<dbReference type="EMBL" id="SPMX01000080">
    <property type="protein sequence ID" value="NMQ07522.1"/>
    <property type="molecule type" value="Genomic_DNA"/>
</dbReference>
<proteinExistence type="predicted"/>
<dbReference type="Pfam" id="PF05685">
    <property type="entry name" value="Uma2"/>
    <property type="match status" value="1"/>
</dbReference>
<gene>
    <name evidence="2" type="ORF">E4Q08_20895</name>
</gene>
<dbReference type="GO" id="GO:0004519">
    <property type="term" value="F:endonuclease activity"/>
    <property type="evidence" value="ECO:0007669"/>
    <property type="project" value="UniProtKB-KW"/>
</dbReference>